<proteinExistence type="predicted"/>
<name>A0A8S3ZLU0_9EUPU</name>
<evidence type="ECO:0000256" key="2">
    <source>
        <dbReference type="ARBA" id="ARBA00022692"/>
    </source>
</evidence>
<dbReference type="InterPro" id="IPR052954">
    <property type="entry name" value="GPCR-Ligand_Int"/>
</dbReference>
<keyword evidence="8" id="KW-1185">Reference proteome</keyword>
<feature type="transmembrane region" description="Helical" evidence="5">
    <location>
        <begin position="271"/>
        <end position="293"/>
    </location>
</feature>
<dbReference type="PROSITE" id="PS00237">
    <property type="entry name" value="G_PROTEIN_RECEP_F1_1"/>
    <property type="match status" value="1"/>
</dbReference>
<dbReference type="GO" id="GO:0016020">
    <property type="term" value="C:membrane"/>
    <property type="evidence" value="ECO:0007669"/>
    <property type="project" value="UniProtKB-SubCell"/>
</dbReference>
<dbReference type="Proteomes" id="UP000678393">
    <property type="component" value="Unassembled WGS sequence"/>
</dbReference>
<dbReference type="OrthoDB" id="9990906at2759"/>
<feature type="domain" description="G-protein coupled receptors family 1 profile" evidence="6">
    <location>
        <begin position="71"/>
        <end position="331"/>
    </location>
</feature>
<dbReference type="PANTHER" id="PTHR46641">
    <property type="entry name" value="FMRFAMIDE RECEPTOR-RELATED"/>
    <property type="match status" value="1"/>
</dbReference>
<dbReference type="GO" id="GO:0004930">
    <property type="term" value="F:G protein-coupled receptor activity"/>
    <property type="evidence" value="ECO:0007669"/>
    <property type="project" value="InterPro"/>
</dbReference>
<evidence type="ECO:0000256" key="4">
    <source>
        <dbReference type="ARBA" id="ARBA00023136"/>
    </source>
</evidence>
<reference evidence="7" key="1">
    <citation type="submission" date="2021-04" db="EMBL/GenBank/DDBJ databases">
        <authorList>
            <consortium name="Molecular Ecology Group"/>
        </authorList>
    </citation>
    <scope>NUCLEOTIDE SEQUENCE</scope>
</reference>
<feature type="transmembrane region" description="Helical" evidence="5">
    <location>
        <begin position="60"/>
        <end position="80"/>
    </location>
</feature>
<keyword evidence="3 5" id="KW-1133">Transmembrane helix</keyword>
<dbReference type="Pfam" id="PF00001">
    <property type="entry name" value="7tm_1"/>
    <property type="match status" value="1"/>
</dbReference>
<feature type="transmembrane region" description="Helical" evidence="5">
    <location>
        <begin position="92"/>
        <end position="112"/>
    </location>
</feature>
<dbReference type="InterPro" id="IPR000276">
    <property type="entry name" value="GPCR_Rhodpsn"/>
</dbReference>
<feature type="transmembrane region" description="Helical" evidence="5">
    <location>
        <begin position="169"/>
        <end position="190"/>
    </location>
</feature>
<accession>A0A8S3ZLU0</accession>
<keyword evidence="4 5" id="KW-0472">Membrane</keyword>
<dbReference type="PROSITE" id="PS50262">
    <property type="entry name" value="G_PROTEIN_RECEP_F1_2"/>
    <property type="match status" value="1"/>
</dbReference>
<evidence type="ECO:0000256" key="5">
    <source>
        <dbReference type="SAM" id="Phobius"/>
    </source>
</evidence>
<dbReference type="SUPFAM" id="SSF81321">
    <property type="entry name" value="Family A G protein-coupled receptor-like"/>
    <property type="match status" value="1"/>
</dbReference>
<feature type="transmembrane region" description="Helical" evidence="5">
    <location>
        <begin position="221"/>
        <end position="242"/>
    </location>
</feature>
<dbReference type="InterPro" id="IPR017452">
    <property type="entry name" value="GPCR_Rhodpsn_7TM"/>
</dbReference>
<comment type="subcellular location">
    <subcellularLocation>
        <location evidence="1">Membrane</location>
    </subcellularLocation>
</comment>
<dbReference type="AlphaFoldDB" id="A0A8S3ZLU0"/>
<evidence type="ECO:0000256" key="3">
    <source>
        <dbReference type="ARBA" id="ARBA00022989"/>
    </source>
</evidence>
<dbReference type="EMBL" id="CAJHNH020003257">
    <property type="protein sequence ID" value="CAG5128898.1"/>
    <property type="molecule type" value="Genomic_DNA"/>
</dbReference>
<gene>
    <name evidence="7" type="ORF">CUNI_LOCUS14456</name>
</gene>
<organism evidence="7 8">
    <name type="scientific">Candidula unifasciata</name>
    <dbReference type="NCBI Taxonomy" id="100452"/>
    <lineage>
        <taxon>Eukaryota</taxon>
        <taxon>Metazoa</taxon>
        <taxon>Spiralia</taxon>
        <taxon>Lophotrochozoa</taxon>
        <taxon>Mollusca</taxon>
        <taxon>Gastropoda</taxon>
        <taxon>Heterobranchia</taxon>
        <taxon>Euthyneura</taxon>
        <taxon>Panpulmonata</taxon>
        <taxon>Eupulmonata</taxon>
        <taxon>Stylommatophora</taxon>
        <taxon>Helicina</taxon>
        <taxon>Helicoidea</taxon>
        <taxon>Geomitridae</taxon>
        <taxon>Candidula</taxon>
    </lineage>
</organism>
<evidence type="ECO:0000313" key="7">
    <source>
        <dbReference type="EMBL" id="CAG5128898.1"/>
    </source>
</evidence>
<comment type="caution">
    <text evidence="7">The sequence shown here is derived from an EMBL/GenBank/DDBJ whole genome shotgun (WGS) entry which is preliminary data.</text>
</comment>
<evidence type="ECO:0000313" key="8">
    <source>
        <dbReference type="Proteomes" id="UP000678393"/>
    </source>
</evidence>
<evidence type="ECO:0000259" key="6">
    <source>
        <dbReference type="PROSITE" id="PS50262"/>
    </source>
</evidence>
<dbReference type="Gene3D" id="1.20.1070.10">
    <property type="entry name" value="Rhodopsin 7-helix transmembrane proteins"/>
    <property type="match status" value="1"/>
</dbReference>
<protein>
    <recommendedName>
        <fullName evidence="6">G-protein coupled receptors family 1 profile domain-containing protein</fullName>
    </recommendedName>
</protein>
<keyword evidence="2 5" id="KW-0812">Transmembrane</keyword>
<evidence type="ECO:0000256" key="1">
    <source>
        <dbReference type="ARBA" id="ARBA00004370"/>
    </source>
</evidence>
<dbReference type="CDD" id="cd14978">
    <property type="entry name" value="7tmA_FMRFamide_R-like"/>
    <property type="match status" value="1"/>
</dbReference>
<sequence length="334" mass="38424">MGANPFLMYMTTGGDNEHVSNATLNVSGNITSSDDMGIASNSDNYESYILYNITFYMSEYLWLVMVFGVPGNVASIFTIMSMSTVSSSKAHVAILALTDTVAIVVKVFYWQISGLKIQLTVPGCAFVMFIQQFSTCYANWVVVAMTTERFLAVWFPLRVGRIYTRRKAFIVLACLAITTSAVYLFFFWSWTEQHDPEYGYWCDMKPEFHTFLLTFYWVEGFYSAVLPCLFILIGNVLIITNIKRARKAQRHLTNAFDQGGRKSRDQRQITVMLIVVSVVFLVLNLPTAVFYFAKKWWTFEKPSYEHVKNIFTARFIHMLADANHAVNFYLYFLR</sequence>